<proteinExistence type="predicted"/>
<sequence>MERRFRNQTSVSNSADGPCVISDGAIDTWMFVDPHLPSSYRHLPPLILQHLRLGHEAPNSSHEAPGRRETQQLESAFSTSNLKRWVTDRSCQPHASGRLQAWGIHLKSRPASFSDLQARSTPSTTTTAVQIDIRWYTAASFLRNAPPGQHSRTSSSSIVISPHRSASEAMSSCCLIFNRIKSQWGAVSTWVEARTAGRREPAQPQCPLTDRLMPRSTSMCYSTWTQLFYPNFNLINILNLRAYVGLTRKLELGHLGDGFKLEFTVIFRLELTVINVDSGRGHNNVQLSLVFKCRHSISCPRIEFLPTALGSKDLYTFDKFYLVAFLFPRLFFAFQIQVQFNTGRTCIVMSNYCIFSDSAPPRNFKLKFVLKPVPQRASKIPVCEIQQRCFQTAKPNVNSIWFP</sequence>
<evidence type="ECO:0000313" key="2">
    <source>
        <dbReference type="Proteomes" id="UP001218188"/>
    </source>
</evidence>
<accession>A0AAD6S845</accession>
<evidence type="ECO:0000313" key="1">
    <source>
        <dbReference type="EMBL" id="KAJ7022143.1"/>
    </source>
</evidence>
<dbReference type="Proteomes" id="UP001218188">
    <property type="component" value="Unassembled WGS sequence"/>
</dbReference>
<dbReference type="AlphaFoldDB" id="A0AAD6S845"/>
<organism evidence="1 2">
    <name type="scientific">Mycena alexandri</name>
    <dbReference type="NCBI Taxonomy" id="1745969"/>
    <lineage>
        <taxon>Eukaryota</taxon>
        <taxon>Fungi</taxon>
        <taxon>Dikarya</taxon>
        <taxon>Basidiomycota</taxon>
        <taxon>Agaricomycotina</taxon>
        <taxon>Agaricomycetes</taxon>
        <taxon>Agaricomycetidae</taxon>
        <taxon>Agaricales</taxon>
        <taxon>Marasmiineae</taxon>
        <taxon>Mycenaceae</taxon>
        <taxon>Mycena</taxon>
    </lineage>
</organism>
<protein>
    <submittedName>
        <fullName evidence="1">Uncharacterized protein</fullName>
    </submittedName>
</protein>
<dbReference type="EMBL" id="JARJCM010000216">
    <property type="protein sequence ID" value="KAJ7022143.1"/>
    <property type="molecule type" value="Genomic_DNA"/>
</dbReference>
<comment type="caution">
    <text evidence="1">The sequence shown here is derived from an EMBL/GenBank/DDBJ whole genome shotgun (WGS) entry which is preliminary data.</text>
</comment>
<keyword evidence="2" id="KW-1185">Reference proteome</keyword>
<gene>
    <name evidence="1" type="ORF">C8F04DRAFT_1240924</name>
</gene>
<name>A0AAD6S845_9AGAR</name>
<reference evidence="1" key="1">
    <citation type="submission" date="2023-03" db="EMBL/GenBank/DDBJ databases">
        <title>Massive genome expansion in bonnet fungi (Mycena s.s.) driven by repeated elements and novel gene families across ecological guilds.</title>
        <authorList>
            <consortium name="Lawrence Berkeley National Laboratory"/>
            <person name="Harder C.B."/>
            <person name="Miyauchi S."/>
            <person name="Viragh M."/>
            <person name="Kuo A."/>
            <person name="Thoen E."/>
            <person name="Andreopoulos B."/>
            <person name="Lu D."/>
            <person name="Skrede I."/>
            <person name="Drula E."/>
            <person name="Henrissat B."/>
            <person name="Morin E."/>
            <person name="Kohler A."/>
            <person name="Barry K."/>
            <person name="LaButti K."/>
            <person name="Morin E."/>
            <person name="Salamov A."/>
            <person name="Lipzen A."/>
            <person name="Mereny Z."/>
            <person name="Hegedus B."/>
            <person name="Baldrian P."/>
            <person name="Stursova M."/>
            <person name="Weitz H."/>
            <person name="Taylor A."/>
            <person name="Grigoriev I.V."/>
            <person name="Nagy L.G."/>
            <person name="Martin F."/>
            <person name="Kauserud H."/>
        </authorList>
    </citation>
    <scope>NUCLEOTIDE SEQUENCE</scope>
    <source>
        <strain evidence="1">CBHHK200</strain>
    </source>
</reference>